<dbReference type="PIRSF" id="PIRSF006806">
    <property type="entry name" value="FTHF_cligase"/>
    <property type="match status" value="1"/>
</dbReference>
<keyword evidence="5" id="KW-0460">Magnesium</keyword>
<feature type="binding site" evidence="4">
    <location>
        <position position="74"/>
    </location>
    <ligand>
        <name>substrate</name>
    </ligand>
</feature>
<dbReference type="AlphaFoldDB" id="A0A7C9LV22"/>
<comment type="catalytic activity">
    <reaction evidence="5">
        <text>(6S)-5-formyl-5,6,7,8-tetrahydrofolate + ATP = (6R)-5,10-methenyltetrahydrofolate + ADP + phosphate</text>
        <dbReference type="Rhea" id="RHEA:10488"/>
        <dbReference type="ChEBI" id="CHEBI:30616"/>
        <dbReference type="ChEBI" id="CHEBI:43474"/>
        <dbReference type="ChEBI" id="CHEBI:57455"/>
        <dbReference type="ChEBI" id="CHEBI:57457"/>
        <dbReference type="ChEBI" id="CHEBI:456216"/>
        <dbReference type="EC" id="6.3.3.2"/>
    </reaction>
</comment>
<evidence type="ECO:0000256" key="2">
    <source>
        <dbReference type="ARBA" id="ARBA00022741"/>
    </source>
</evidence>
<evidence type="ECO:0000256" key="3">
    <source>
        <dbReference type="ARBA" id="ARBA00022840"/>
    </source>
</evidence>
<dbReference type="InterPro" id="IPR037171">
    <property type="entry name" value="NagB/RpiA_transferase-like"/>
</dbReference>
<protein>
    <recommendedName>
        <fullName evidence="5">5-formyltetrahydrofolate cyclo-ligase</fullName>
        <ecNumber evidence="5">6.3.3.2</ecNumber>
    </recommendedName>
</protein>
<dbReference type="Gene3D" id="3.40.50.10420">
    <property type="entry name" value="NagB/RpiA/CoA transferase-like"/>
    <property type="match status" value="1"/>
</dbReference>
<gene>
    <name evidence="6" type="ORF">F0475_05320</name>
</gene>
<keyword evidence="2 4" id="KW-0547">Nucleotide-binding</keyword>
<keyword evidence="7" id="KW-1185">Reference proteome</keyword>
<dbReference type="Proteomes" id="UP000482295">
    <property type="component" value="Unassembled WGS sequence"/>
</dbReference>
<sequence length="201" mass="23431">MTYNLSPKPSSPTWEEDFRGKTKPELRRYVRLLKQQFTAEELTEQSHLIINKVQAHPQLRVANTIFLYTSMPDEVNTHELIQQLYDDGKRILLPVVVSPTEMELRLFRGWEAMECSSFGIMEPTGNYFDDYESIDFALIPGMAFDAECNRLGRGRGYYDRFLPLISRAYKFAVCFSFQFFAHIPTDKTDIKVDEVMRGEAF</sequence>
<proteinExistence type="inferred from homology"/>
<dbReference type="GO" id="GO:0030272">
    <property type="term" value="F:5-formyltetrahydrofolate cyclo-ligase activity"/>
    <property type="evidence" value="ECO:0007669"/>
    <property type="project" value="UniProtKB-EC"/>
</dbReference>
<dbReference type="GO" id="GO:0046872">
    <property type="term" value="F:metal ion binding"/>
    <property type="evidence" value="ECO:0007669"/>
    <property type="project" value="UniProtKB-KW"/>
</dbReference>
<reference evidence="6 7" key="1">
    <citation type="submission" date="2019-09" db="EMBL/GenBank/DDBJ databases">
        <title>Prevotella A2879 sp. nov., isolated from an abscess of a patient.</title>
        <authorList>
            <person name="Buhl M."/>
            <person name="Oberhettinger P."/>
        </authorList>
    </citation>
    <scope>NUCLEOTIDE SEQUENCE [LARGE SCALE GENOMIC DNA]</scope>
    <source>
        <strain evidence="6 7">A2879</strain>
    </source>
</reference>
<evidence type="ECO:0000313" key="7">
    <source>
        <dbReference type="Proteomes" id="UP000482295"/>
    </source>
</evidence>
<dbReference type="PANTHER" id="PTHR23407">
    <property type="entry name" value="ATPASE INHIBITOR/5-FORMYLTETRAHYDROFOLATE CYCLO-LIGASE"/>
    <property type="match status" value="1"/>
</dbReference>
<evidence type="ECO:0000256" key="1">
    <source>
        <dbReference type="ARBA" id="ARBA00010638"/>
    </source>
</evidence>
<dbReference type="GO" id="GO:0035999">
    <property type="term" value="P:tetrahydrofolate interconversion"/>
    <property type="evidence" value="ECO:0007669"/>
    <property type="project" value="TreeGrafter"/>
</dbReference>
<dbReference type="SUPFAM" id="SSF100950">
    <property type="entry name" value="NagB/RpiA/CoA transferase-like"/>
    <property type="match status" value="1"/>
</dbReference>
<feature type="binding site" evidence="4">
    <location>
        <begin position="23"/>
        <end position="27"/>
    </location>
    <ligand>
        <name>ATP</name>
        <dbReference type="ChEBI" id="CHEBI:30616"/>
    </ligand>
</feature>
<evidence type="ECO:0000313" key="6">
    <source>
        <dbReference type="EMBL" id="MUL27735.1"/>
    </source>
</evidence>
<comment type="caution">
    <text evidence="6">The sequence shown here is derived from an EMBL/GenBank/DDBJ whole genome shotgun (WGS) entry which is preliminary data.</text>
</comment>
<dbReference type="InterPro" id="IPR002698">
    <property type="entry name" value="FTHF_cligase"/>
</dbReference>
<evidence type="ECO:0000256" key="4">
    <source>
        <dbReference type="PIRSR" id="PIRSR006806-1"/>
    </source>
</evidence>
<dbReference type="Pfam" id="PF01812">
    <property type="entry name" value="5-FTHF_cyc-lig"/>
    <property type="match status" value="1"/>
</dbReference>
<dbReference type="NCBIfam" id="TIGR02727">
    <property type="entry name" value="MTHFS_bact"/>
    <property type="match status" value="1"/>
</dbReference>
<dbReference type="GO" id="GO:0005524">
    <property type="term" value="F:ATP binding"/>
    <property type="evidence" value="ECO:0007669"/>
    <property type="project" value="UniProtKB-KW"/>
</dbReference>
<feature type="binding site" evidence="4">
    <location>
        <begin position="150"/>
        <end position="158"/>
    </location>
    <ligand>
        <name>ATP</name>
        <dbReference type="ChEBI" id="CHEBI:30616"/>
    </ligand>
</feature>
<accession>A0A7C9LV22</accession>
<evidence type="ECO:0000256" key="5">
    <source>
        <dbReference type="RuleBase" id="RU361279"/>
    </source>
</evidence>
<keyword evidence="6" id="KW-0436">Ligase</keyword>
<dbReference type="EMBL" id="VVIQ01000004">
    <property type="protein sequence ID" value="MUL27735.1"/>
    <property type="molecule type" value="Genomic_DNA"/>
</dbReference>
<comment type="similarity">
    <text evidence="1 5">Belongs to the 5-formyltetrahydrofolate cyclo-ligase family.</text>
</comment>
<dbReference type="InterPro" id="IPR024185">
    <property type="entry name" value="FTHF_cligase-like_sf"/>
</dbReference>
<keyword evidence="5" id="KW-0479">Metal-binding</keyword>
<keyword evidence="3 4" id="KW-0067">ATP-binding</keyword>
<dbReference type="PANTHER" id="PTHR23407:SF1">
    <property type="entry name" value="5-FORMYLTETRAHYDROFOLATE CYCLO-LIGASE"/>
    <property type="match status" value="1"/>
</dbReference>
<organism evidence="6 7">
    <name type="scientific">Prevotella vespertina</name>
    <dbReference type="NCBI Taxonomy" id="2608404"/>
    <lineage>
        <taxon>Bacteria</taxon>
        <taxon>Pseudomonadati</taxon>
        <taxon>Bacteroidota</taxon>
        <taxon>Bacteroidia</taxon>
        <taxon>Bacteroidales</taxon>
        <taxon>Prevotellaceae</taxon>
        <taxon>Prevotella</taxon>
    </lineage>
</organism>
<name>A0A7C9LV22_9BACT</name>
<dbReference type="GO" id="GO:0009396">
    <property type="term" value="P:folic acid-containing compound biosynthetic process"/>
    <property type="evidence" value="ECO:0007669"/>
    <property type="project" value="TreeGrafter"/>
</dbReference>
<comment type="cofactor">
    <cofactor evidence="5">
        <name>Mg(2+)</name>
        <dbReference type="ChEBI" id="CHEBI:18420"/>
    </cofactor>
</comment>
<dbReference type="RefSeq" id="WP_155715783.1">
    <property type="nucleotide sequence ID" value="NZ_VVIQ01000004.1"/>
</dbReference>
<dbReference type="EC" id="6.3.3.2" evidence="5"/>